<feature type="transmembrane region" description="Helical" evidence="2">
    <location>
        <begin position="373"/>
        <end position="394"/>
    </location>
</feature>
<dbReference type="Proteomes" id="UP001310890">
    <property type="component" value="Unassembled WGS sequence"/>
</dbReference>
<feature type="compositionally biased region" description="Polar residues" evidence="1">
    <location>
        <begin position="509"/>
        <end position="522"/>
    </location>
</feature>
<feature type="compositionally biased region" description="Low complexity" evidence="1">
    <location>
        <begin position="331"/>
        <end position="355"/>
    </location>
</feature>
<evidence type="ECO:0000313" key="3">
    <source>
        <dbReference type="EMBL" id="KAK5110391.1"/>
    </source>
</evidence>
<gene>
    <name evidence="3" type="ORF">LTR62_006099</name>
</gene>
<evidence type="ECO:0000256" key="2">
    <source>
        <dbReference type="SAM" id="Phobius"/>
    </source>
</evidence>
<feature type="region of interest" description="Disordered" evidence="1">
    <location>
        <begin position="788"/>
        <end position="808"/>
    </location>
</feature>
<proteinExistence type="predicted"/>
<evidence type="ECO:0000256" key="1">
    <source>
        <dbReference type="SAM" id="MobiDB-lite"/>
    </source>
</evidence>
<feature type="compositionally biased region" description="Polar residues" evidence="1">
    <location>
        <begin position="266"/>
        <end position="277"/>
    </location>
</feature>
<evidence type="ECO:0008006" key="5">
    <source>
        <dbReference type="Google" id="ProtNLM"/>
    </source>
</evidence>
<dbReference type="AlphaFoldDB" id="A0AAN7TCZ5"/>
<dbReference type="SUPFAM" id="SSF117281">
    <property type="entry name" value="Kelch motif"/>
    <property type="match status" value="1"/>
</dbReference>
<feature type="compositionally biased region" description="Basic and acidic residues" evidence="1">
    <location>
        <begin position="523"/>
        <end position="537"/>
    </location>
</feature>
<dbReference type="Gene3D" id="2.120.10.80">
    <property type="entry name" value="Kelch-type beta propeller"/>
    <property type="match status" value="1"/>
</dbReference>
<dbReference type="EMBL" id="JAVRRL010000050">
    <property type="protein sequence ID" value="KAK5110391.1"/>
    <property type="molecule type" value="Genomic_DNA"/>
</dbReference>
<keyword evidence="2" id="KW-1133">Transmembrane helix</keyword>
<keyword evidence="2" id="KW-0472">Membrane</keyword>
<feature type="region of interest" description="Disordered" evidence="1">
    <location>
        <begin position="748"/>
        <end position="772"/>
    </location>
</feature>
<feature type="compositionally biased region" description="Polar residues" evidence="1">
    <location>
        <begin position="701"/>
        <end position="713"/>
    </location>
</feature>
<feature type="region of interest" description="Disordered" evidence="1">
    <location>
        <begin position="509"/>
        <end position="546"/>
    </location>
</feature>
<organism evidence="3 4">
    <name type="scientific">Meristemomyces frigidus</name>
    <dbReference type="NCBI Taxonomy" id="1508187"/>
    <lineage>
        <taxon>Eukaryota</taxon>
        <taxon>Fungi</taxon>
        <taxon>Dikarya</taxon>
        <taxon>Ascomycota</taxon>
        <taxon>Pezizomycotina</taxon>
        <taxon>Dothideomycetes</taxon>
        <taxon>Dothideomycetidae</taxon>
        <taxon>Mycosphaerellales</taxon>
        <taxon>Teratosphaeriaceae</taxon>
        <taxon>Meristemomyces</taxon>
    </lineage>
</organism>
<protein>
    <recommendedName>
        <fullName evidence="5">Pre-mRNA splicing factor CLF1</fullName>
    </recommendedName>
</protein>
<keyword evidence="2" id="KW-0812">Transmembrane</keyword>
<feature type="region of interest" description="Disordered" evidence="1">
    <location>
        <begin position="245"/>
        <end position="278"/>
    </location>
</feature>
<comment type="caution">
    <text evidence="3">The sequence shown here is derived from an EMBL/GenBank/DDBJ whole genome shotgun (WGS) entry which is preliminary data.</text>
</comment>
<sequence>MSGPQPPQALEGHCSAIDDDTLYVLSPSGFQSLDLTKNATWNEEASGKAVTGAACVTVDSQRAMYVIGGTSDDANYGGLQRYDFAGKSWETLSLASSIMQSRTDHSAAYLEDSRSILVYAGSQPDAPSDLSSQTFVISTVTPYNVQAFTSEAPPTSLPILTPWNSSHAVMVGGAPTNERVFLFDPSQGWSALHTNLTQPLDATSRGLIVDGSDGSKVLQVYNFNVSPNTISQIVLLDANGQTAAAGQTVGNSSSTRKRRRDLSLSDWPSYNSSNAPTATRADCAVAQGPSGIAAMTGGSTDLPVALFNQNENSWVDVSDFFGSKAQQPLQPSSTPSSTATSTPTASSAPSHTAPADSGNTNGSTAHQRMLRTLGITLGVLCGIAALFILILLFLRWRKQKRRGQEGYIDEKRGTRMSFADRGASFMKEAGGSVNNLLPPDHTKFSAVNGDPHGGSHSSLAIISGKYNKSHPHQKASFDSTAPFAHDKSGAEEPMEMMDIGEKTLAVPSQNRLPQQRPPASTYETEKELAVDDADRSRSSGWSKYFATSGPTGPNGVSHLPVGYMRTQTTSGLSDISDYSKASNLSRIPSSVLVPPLDIDFSKTLDGQRLSRVATGSPVFNHSRDDLARQGSAAELSHGQSGLVIDSPTLDRRSQISGYSLSTNHRTTMGSTMSGSSDFYSHDTPEVPYTPVSFKDHLNNDVRPTSSNYTTSVYNPPMPTRNKGGGSFFPGAGVSYKTSPKTKLSALAAPSAEWASPKPPPALNLSKAAEDRDSSITVFPRGVPSAYYADGRKSVAGGGRGQSEAKSSDMSWLNLGLGSNNKI</sequence>
<accession>A0AAN7TCZ5</accession>
<feature type="region of interest" description="Disordered" evidence="1">
    <location>
        <begin position="690"/>
        <end position="716"/>
    </location>
</feature>
<feature type="region of interest" description="Disordered" evidence="1">
    <location>
        <begin position="325"/>
        <end position="363"/>
    </location>
</feature>
<dbReference type="InterPro" id="IPR015915">
    <property type="entry name" value="Kelch-typ_b-propeller"/>
</dbReference>
<evidence type="ECO:0000313" key="4">
    <source>
        <dbReference type="Proteomes" id="UP001310890"/>
    </source>
</evidence>
<feature type="compositionally biased region" description="Polar residues" evidence="1">
    <location>
        <begin position="245"/>
        <end position="254"/>
    </location>
</feature>
<reference evidence="3" key="1">
    <citation type="submission" date="2023-08" db="EMBL/GenBank/DDBJ databases">
        <title>Black Yeasts Isolated from many extreme environments.</title>
        <authorList>
            <person name="Coleine C."/>
            <person name="Stajich J.E."/>
            <person name="Selbmann L."/>
        </authorList>
    </citation>
    <scope>NUCLEOTIDE SEQUENCE</scope>
    <source>
        <strain evidence="3">CCFEE 5401</strain>
    </source>
</reference>
<name>A0AAN7TCZ5_9PEZI</name>